<dbReference type="STRING" id="1793963.AXI58_11870"/>
<name>A0A150F970_9BACI</name>
<evidence type="ECO:0008006" key="8">
    <source>
        <dbReference type="Google" id="ProtNLM"/>
    </source>
</evidence>
<evidence type="ECO:0000256" key="2">
    <source>
        <dbReference type="ARBA" id="ARBA00022692"/>
    </source>
</evidence>
<comment type="subcellular location">
    <subcellularLocation>
        <location evidence="1">Membrane</location>
        <topology evidence="1">Multi-pass membrane protein</topology>
    </subcellularLocation>
</comment>
<evidence type="ECO:0000256" key="3">
    <source>
        <dbReference type="ARBA" id="ARBA00022989"/>
    </source>
</evidence>
<proteinExistence type="predicted"/>
<dbReference type="AlphaFoldDB" id="A0A150F970"/>
<evidence type="ECO:0000256" key="4">
    <source>
        <dbReference type="ARBA" id="ARBA00023136"/>
    </source>
</evidence>
<keyword evidence="3 5" id="KW-1133">Transmembrane helix</keyword>
<accession>A0A150F970</accession>
<dbReference type="Gene3D" id="1.20.120.1630">
    <property type="match status" value="1"/>
</dbReference>
<keyword evidence="2 5" id="KW-0812">Transmembrane</keyword>
<evidence type="ECO:0000313" key="6">
    <source>
        <dbReference type="EMBL" id="KXZ21647.1"/>
    </source>
</evidence>
<dbReference type="InterPro" id="IPR052527">
    <property type="entry name" value="Metal_cation-efflux_comp"/>
</dbReference>
<dbReference type="GO" id="GO:0004671">
    <property type="term" value="F:protein C-terminal S-isoprenylcysteine carboxyl O-methyltransferase activity"/>
    <property type="evidence" value="ECO:0007669"/>
    <property type="project" value="InterPro"/>
</dbReference>
<dbReference type="PANTHER" id="PTHR43847">
    <property type="entry name" value="BLL3993 PROTEIN"/>
    <property type="match status" value="1"/>
</dbReference>
<organism evidence="6 7">
    <name type="scientific">Bacillus nakamurai</name>
    <dbReference type="NCBI Taxonomy" id="1793963"/>
    <lineage>
        <taxon>Bacteria</taxon>
        <taxon>Bacillati</taxon>
        <taxon>Bacillota</taxon>
        <taxon>Bacilli</taxon>
        <taxon>Bacillales</taxon>
        <taxon>Bacillaceae</taxon>
        <taxon>Bacillus</taxon>
    </lineage>
</organism>
<dbReference type="OrthoDB" id="7203053at2"/>
<feature type="transmembrane region" description="Helical" evidence="5">
    <location>
        <begin position="68"/>
        <end position="86"/>
    </location>
</feature>
<comment type="caution">
    <text evidence="6">The sequence shown here is derived from an EMBL/GenBank/DDBJ whole genome shotgun (WGS) entry which is preliminary data.</text>
</comment>
<dbReference type="Pfam" id="PF04140">
    <property type="entry name" value="ICMT"/>
    <property type="match status" value="1"/>
</dbReference>
<gene>
    <name evidence="6" type="ORF">AXI58_11870</name>
</gene>
<keyword evidence="4 5" id="KW-0472">Membrane</keyword>
<evidence type="ECO:0000256" key="1">
    <source>
        <dbReference type="ARBA" id="ARBA00004141"/>
    </source>
</evidence>
<evidence type="ECO:0000313" key="7">
    <source>
        <dbReference type="Proteomes" id="UP000075430"/>
    </source>
</evidence>
<dbReference type="InterPro" id="IPR007269">
    <property type="entry name" value="ICMT_MeTrfase"/>
</dbReference>
<feature type="transmembrane region" description="Helical" evidence="5">
    <location>
        <begin position="120"/>
        <end position="146"/>
    </location>
</feature>
<sequence length="168" mass="19538">MFWLFILLLAAQRIAEMAVARQNERKVKKQGAIEYGEGHYPFLVLMHVLFFVFLIGEVSVLHKQPSHWWAAIAAIILFVQGIRYWALLSLGRYWNTKILVVPDAVLVKRGPYKWMKHPNYAVVVLEFIFLPLLYGAYWTLFIFSILNAAMLTVRIRAEEKALEENTAK</sequence>
<dbReference type="PANTHER" id="PTHR43847:SF1">
    <property type="entry name" value="BLL3993 PROTEIN"/>
    <property type="match status" value="1"/>
</dbReference>
<keyword evidence="7" id="KW-1185">Reference proteome</keyword>
<reference evidence="7" key="1">
    <citation type="submission" date="2016-02" db="EMBL/GenBank/DDBJ databases">
        <authorList>
            <person name="Dunlap C."/>
        </authorList>
    </citation>
    <scope>NUCLEOTIDE SEQUENCE [LARGE SCALE GENOMIC DNA]</scope>
    <source>
        <strain evidence="7">NRRL B-41092</strain>
    </source>
</reference>
<dbReference type="GO" id="GO:0016020">
    <property type="term" value="C:membrane"/>
    <property type="evidence" value="ECO:0007669"/>
    <property type="project" value="UniProtKB-SubCell"/>
</dbReference>
<dbReference type="RefSeq" id="WP_061521012.1">
    <property type="nucleotide sequence ID" value="NZ_JARLZY010000025.1"/>
</dbReference>
<dbReference type="Proteomes" id="UP000075430">
    <property type="component" value="Unassembled WGS sequence"/>
</dbReference>
<protein>
    <recommendedName>
        <fullName evidence="8">Isoprenylcysteine carboxyl methyltransferase</fullName>
    </recommendedName>
</protein>
<evidence type="ECO:0000256" key="5">
    <source>
        <dbReference type="SAM" id="Phobius"/>
    </source>
</evidence>
<feature type="transmembrane region" description="Helical" evidence="5">
    <location>
        <begin position="39"/>
        <end position="56"/>
    </location>
</feature>
<dbReference type="EMBL" id="LSBA01000006">
    <property type="protein sequence ID" value="KXZ21647.1"/>
    <property type="molecule type" value="Genomic_DNA"/>
</dbReference>